<dbReference type="Gene3D" id="1.10.287.1490">
    <property type="match status" value="1"/>
</dbReference>
<keyword evidence="7" id="KW-0175">Coiled coil</keyword>
<dbReference type="Gene3D" id="3.40.850.10">
    <property type="entry name" value="Kinesin motor domain"/>
    <property type="match status" value="1"/>
</dbReference>
<evidence type="ECO:0000256" key="3">
    <source>
        <dbReference type="ARBA" id="ARBA00022840"/>
    </source>
</evidence>
<dbReference type="GO" id="GO:0007018">
    <property type="term" value="P:microtubule-based movement"/>
    <property type="evidence" value="ECO:0007669"/>
    <property type="project" value="InterPro"/>
</dbReference>
<dbReference type="InterPro" id="IPR019821">
    <property type="entry name" value="Kinesin_motor_CS"/>
</dbReference>
<gene>
    <name evidence="10" type="ORF">CEUTPL_LOCUS325</name>
</gene>
<proteinExistence type="inferred from homology"/>
<dbReference type="AlphaFoldDB" id="A0A9N9MAK5"/>
<dbReference type="PRINTS" id="PR00380">
    <property type="entry name" value="KINESINHEAVY"/>
</dbReference>
<dbReference type="InterPro" id="IPR027417">
    <property type="entry name" value="P-loop_NTPase"/>
</dbReference>
<dbReference type="Proteomes" id="UP001152799">
    <property type="component" value="Chromosome 1"/>
</dbReference>
<feature type="binding site" evidence="5">
    <location>
        <begin position="116"/>
        <end position="123"/>
    </location>
    <ligand>
        <name>ATP</name>
        <dbReference type="ChEBI" id="CHEBI:30616"/>
    </ligand>
</feature>
<evidence type="ECO:0000256" key="4">
    <source>
        <dbReference type="ARBA" id="ARBA00023212"/>
    </source>
</evidence>
<comment type="similarity">
    <text evidence="5 6">Belongs to the TRAFAC class myosin-kinesin ATPase superfamily. Kinesin family.</text>
</comment>
<dbReference type="EMBL" id="OU892277">
    <property type="protein sequence ID" value="CAG9759578.1"/>
    <property type="molecule type" value="Genomic_DNA"/>
</dbReference>
<keyword evidence="2 5" id="KW-0547">Nucleotide-binding</keyword>
<dbReference type="GO" id="GO:0005524">
    <property type="term" value="F:ATP binding"/>
    <property type="evidence" value="ECO:0007669"/>
    <property type="project" value="UniProtKB-UniRule"/>
</dbReference>
<dbReference type="FunFam" id="3.40.850.10:FF:000082">
    <property type="entry name" value="OSM3-like kinesin"/>
    <property type="match status" value="1"/>
</dbReference>
<evidence type="ECO:0000259" key="9">
    <source>
        <dbReference type="PROSITE" id="PS50067"/>
    </source>
</evidence>
<keyword evidence="4" id="KW-0206">Cytoskeleton</keyword>
<evidence type="ECO:0000256" key="1">
    <source>
        <dbReference type="ARBA" id="ARBA00004245"/>
    </source>
</evidence>
<keyword evidence="4" id="KW-0963">Cytoplasm</keyword>
<dbReference type="InterPro" id="IPR001752">
    <property type="entry name" value="Kinesin_motor_dom"/>
</dbReference>
<keyword evidence="6" id="KW-0493">Microtubule</keyword>
<organism evidence="10 11">
    <name type="scientific">Ceutorhynchus assimilis</name>
    <name type="common">cabbage seed weevil</name>
    <dbReference type="NCBI Taxonomy" id="467358"/>
    <lineage>
        <taxon>Eukaryota</taxon>
        <taxon>Metazoa</taxon>
        <taxon>Ecdysozoa</taxon>
        <taxon>Arthropoda</taxon>
        <taxon>Hexapoda</taxon>
        <taxon>Insecta</taxon>
        <taxon>Pterygota</taxon>
        <taxon>Neoptera</taxon>
        <taxon>Endopterygota</taxon>
        <taxon>Coleoptera</taxon>
        <taxon>Polyphaga</taxon>
        <taxon>Cucujiformia</taxon>
        <taxon>Curculionidae</taxon>
        <taxon>Ceutorhynchinae</taxon>
        <taxon>Ceutorhynchus</taxon>
    </lineage>
</organism>
<feature type="region of interest" description="Disordered" evidence="8">
    <location>
        <begin position="1"/>
        <end position="24"/>
    </location>
</feature>
<accession>A0A9N9MAK5</accession>
<dbReference type="PANTHER" id="PTHR47968:SF50">
    <property type="entry name" value="KINESIN-LIKE PROTEIN"/>
    <property type="match status" value="1"/>
</dbReference>
<dbReference type="PROSITE" id="PS50067">
    <property type="entry name" value="KINESIN_MOTOR_2"/>
    <property type="match status" value="1"/>
</dbReference>
<dbReference type="GO" id="GO:0005874">
    <property type="term" value="C:microtubule"/>
    <property type="evidence" value="ECO:0007669"/>
    <property type="project" value="UniProtKB-KW"/>
</dbReference>
<dbReference type="OrthoDB" id="3176171at2759"/>
<keyword evidence="3 5" id="KW-0067">ATP-binding</keyword>
<dbReference type="PROSITE" id="PS00411">
    <property type="entry name" value="KINESIN_MOTOR_1"/>
    <property type="match status" value="1"/>
</dbReference>
<evidence type="ECO:0000313" key="11">
    <source>
        <dbReference type="Proteomes" id="UP001152799"/>
    </source>
</evidence>
<dbReference type="InterPro" id="IPR036961">
    <property type="entry name" value="Kinesin_motor_dom_sf"/>
</dbReference>
<dbReference type="SMART" id="SM00129">
    <property type="entry name" value="KISc"/>
    <property type="match status" value="1"/>
</dbReference>
<dbReference type="SUPFAM" id="SSF52540">
    <property type="entry name" value="P-loop containing nucleoside triphosphate hydrolases"/>
    <property type="match status" value="1"/>
</dbReference>
<feature type="coiled-coil region" evidence="7">
    <location>
        <begin position="365"/>
        <end position="543"/>
    </location>
</feature>
<feature type="domain" description="Kinesin motor" evidence="9">
    <location>
        <begin position="26"/>
        <end position="357"/>
    </location>
</feature>
<dbReference type="GO" id="GO:0003777">
    <property type="term" value="F:microtubule motor activity"/>
    <property type="evidence" value="ECO:0007669"/>
    <property type="project" value="InterPro"/>
</dbReference>
<dbReference type="GO" id="GO:0000278">
    <property type="term" value="P:mitotic cell cycle"/>
    <property type="evidence" value="ECO:0007669"/>
    <property type="project" value="TreeGrafter"/>
</dbReference>
<dbReference type="GO" id="GO:0008017">
    <property type="term" value="F:microtubule binding"/>
    <property type="evidence" value="ECO:0007669"/>
    <property type="project" value="InterPro"/>
</dbReference>
<dbReference type="InterPro" id="IPR027640">
    <property type="entry name" value="Kinesin-like_fam"/>
</dbReference>
<evidence type="ECO:0000256" key="8">
    <source>
        <dbReference type="SAM" id="MobiDB-lite"/>
    </source>
</evidence>
<dbReference type="Pfam" id="PF00225">
    <property type="entry name" value="Kinesin"/>
    <property type="match status" value="1"/>
</dbReference>
<evidence type="ECO:0000256" key="5">
    <source>
        <dbReference type="PROSITE-ProRule" id="PRU00283"/>
    </source>
</evidence>
<evidence type="ECO:0000256" key="7">
    <source>
        <dbReference type="SAM" id="Coils"/>
    </source>
</evidence>
<reference evidence="10" key="1">
    <citation type="submission" date="2022-01" db="EMBL/GenBank/DDBJ databases">
        <authorList>
            <person name="King R."/>
        </authorList>
    </citation>
    <scope>NUCLEOTIDE SEQUENCE</scope>
</reference>
<name>A0A9N9MAK5_9CUCU</name>
<dbReference type="PANTHER" id="PTHR47968">
    <property type="entry name" value="CENTROMERE PROTEIN E"/>
    <property type="match status" value="1"/>
</dbReference>
<sequence>MSKMGDEDQAQRRRGRGRSPSRTAENIKVFLRVRPFNEREVKEGAKPTFVCDYRENVVMLTKPPEKRAGNDTDRSLFTLDHIFPPNSTQLDVYRLAAAPLVEQIFEGYNATIFAYGQTGTGKTFTMTGNDKDPELKGIIPNTFIHIFQKIANSTEDRSFVVKVMYLEIYNEEVRDLLGKDPNKQLQIRERQDIGIYVKDLTGYTVEDGETMHQLMERGNKNRITRATNMNDYSSRSHAVFTIVVETRHKERNQTTTGKLNLVDLAGSERVAKTGVIGIGLRESGNINQSLLTLGNVIQALVENSNFIPYRNSKLTRLLTDSIGGNSKTTMIAMVGPAESNFEETISTLRYAHKAKHVRNSAKVNMQQGGGMIQQFENEIAELQQKLALLTTASEAKQKKKVKTDADLEKMRKAETELKKIDDEKQHLEERMSMIQKKIICGGENLLEKAQEQELLITHSVKEIINLERNHQVLEEQYNRMTEKKTDIEGKYSSLQEEDTDLTRKIVTVQQRIKEAKDEHAERENEYQREMEALNDNNRLLVREMQLSSLMIDHYIPPEYKQMIQNHCTFNNDTQEYQLQGVAYTGNNMRKQQAVTEENPRITFDMKQVYHKYPEKKKVTNKRSLLKTYSAVPKPTR</sequence>
<evidence type="ECO:0000256" key="2">
    <source>
        <dbReference type="ARBA" id="ARBA00022741"/>
    </source>
</evidence>
<protein>
    <recommendedName>
        <fullName evidence="6">Kinesin-like protein</fullName>
    </recommendedName>
</protein>
<evidence type="ECO:0000313" key="10">
    <source>
        <dbReference type="EMBL" id="CAG9759578.1"/>
    </source>
</evidence>
<keyword evidence="11" id="KW-1185">Reference proteome</keyword>
<comment type="subcellular location">
    <subcellularLocation>
        <location evidence="1">Cytoplasm</location>
        <location evidence="1">Cytoskeleton</location>
    </subcellularLocation>
</comment>
<feature type="compositionally biased region" description="Basic and acidic residues" evidence="8">
    <location>
        <begin position="1"/>
        <end position="11"/>
    </location>
</feature>
<evidence type="ECO:0000256" key="6">
    <source>
        <dbReference type="RuleBase" id="RU000394"/>
    </source>
</evidence>
<keyword evidence="5 6" id="KW-0505">Motor protein</keyword>